<reference evidence="3 4" key="1">
    <citation type="submission" date="2019-04" db="EMBL/GenBank/DDBJ databases">
        <authorList>
            <person name="Van Vliet M D."/>
        </authorList>
    </citation>
    <scope>NUCLEOTIDE SEQUENCE [LARGE SCALE GENOMIC DNA]</scope>
    <source>
        <strain evidence="3 4">F1</strain>
    </source>
</reference>
<evidence type="ECO:0000259" key="2">
    <source>
        <dbReference type="Pfam" id="PF01558"/>
    </source>
</evidence>
<dbReference type="Pfam" id="PF01558">
    <property type="entry name" value="POR"/>
    <property type="match status" value="1"/>
</dbReference>
<name>A0A6C2U0I8_PONDE</name>
<evidence type="ECO:0000256" key="1">
    <source>
        <dbReference type="ARBA" id="ARBA00023002"/>
    </source>
</evidence>
<dbReference type="GO" id="GO:0016903">
    <property type="term" value="F:oxidoreductase activity, acting on the aldehyde or oxo group of donors"/>
    <property type="evidence" value="ECO:0007669"/>
    <property type="project" value="InterPro"/>
</dbReference>
<dbReference type="SUPFAM" id="SSF53323">
    <property type="entry name" value="Pyruvate-ferredoxin oxidoreductase, PFOR, domain III"/>
    <property type="match status" value="1"/>
</dbReference>
<gene>
    <name evidence="3" type="ORF">PDESU_01790</name>
</gene>
<sequence length="159" mass="17154">MSNVTNVKFAGLGGQGILTCTDILGRVVFDLGNDVKKAEVHGMSQRGGAITSDLRYGEKVLSPMIPVGAADYLVVLGDDQIDVNKHHMKAGGILVKPSDFDADKLSNKRTLNVALLGALSKHMDFTVEQWMDAIRAQFPERLVDVNEQAFLLGRGEGAD</sequence>
<evidence type="ECO:0000313" key="4">
    <source>
        <dbReference type="Proteomes" id="UP000366872"/>
    </source>
</evidence>
<organism evidence="3 4">
    <name type="scientific">Pontiella desulfatans</name>
    <dbReference type="NCBI Taxonomy" id="2750659"/>
    <lineage>
        <taxon>Bacteria</taxon>
        <taxon>Pseudomonadati</taxon>
        <taxon>Kiritimatiellota</taxon>
        <taxon>Kiritimatiellia</taxon>
        <taxon>Kiritimatiellales</taxon>
        <taxon>Pontiellaceae</taxon>
        <taxon>Pontiella</taxon>
    </lineage>
</organism>
<proteinExistence type="predicted"/>
<feature type="domain" description="Pyruvate/ketoisovalerate oxidoreductase catalytic" evidence="2">
    <location>
        <begin position="13"/>
        <end position="107"/>
    </location>
</feature>
<dbReference type="InterPro" id="IPR019752">
    <property type="entry name" value="Pyrv/ketoisovalerate_OxRed_cat"/>
</dbReference>
<dbReference type="InterPro" id="IPR002869">
    <property type="entry name" value="Pyrv_flavodox_OxRed_cen"/>
</dbReference>
<dbReference type="Gene3D" id="3.40.920.10">
    <property type="entry name" value="Pyruvate-ferredoxin oxidoreductase, PFOR, domain III"/>
    <property type="match status" value="2"/>
</dbReference>
<dbReference type="InterPro" id="IPR052198">
    <property type="entry name" value="IorB_Oxidoreductase"/>
</dbReference>
<evidence type="ECO:0000313" key="3">
    <source>
        <dbReference type="EMBL" id="VGO13234.1"/>
    </source>
</evidence>
<accession>A0A6C2U0I8</accession>
<keyword evidence="1" id="KW-0560">Oxidoreductase</keyword>
<dbReference type="EMBL" id="CAAHFG010000001">
    <property type="protein sequence ID" value="VGO13234.1"/>
    <property type="molecule type" value="Genomic_DNA"/>
</dbReference>
<keyword evidence="4" id="KW-1185">Reference proteome</keyword>
<dbReference type="Proteomes" id="UP000366872">
    <property type="component" value="Unassembled WGS sequence"/>
</dbReference>
<dbReference type="AlphaFoldDB" id="A0A6C2U0I8"/>
<dbReference type="RefSeq" id="WP_136078822.1">
    <property type="nucleotide sequence ID" value="NZ_CAAHFG010000001.1"/>
</dbReference>
<protein>
    <recommendedName>
        <fullName evidence="2">Pyruvate/ketoisovalerate oxidoreductase catalytic domain-containing protein</fullName>
    </recommendedName>
</protein>
<dbReference type="PANTHER" id="PTHR43854">
    <property type="entry name" value="INDOLEPYRUVATE OXIDOREDUCTASE SUBUNIT IORB"/>
    <property type="match status" value="1"/>
</dbReference>
<dbReference type="PANTHER" id="PTHR43854:SF1">
    <property type="entry name" value="INDOLEPYRUVATE OXIDOREDUCTASE SUBUNIT IORB"/>
    <property type="match status" value="1"/>
</dbReference>